<dbReference type="RefSeq" id="WP_131145442.1">
    <property type="nucleotide sequence ID" value="NZ_BMWV01000003.1"/>
</dbReference>
<dbReference type="EMBL" id="BMWV01000003">
    <property type="protein sequence ID" value="GGY36616.1"/>
    <property type="molecule type" value="Genomic_DNA"/>
</dbReference>
<dbReference type="Proteomes" id="UP000628442">
    <property type="component" value="Unassembled WGS sequence"/>
</dbReference>
<protein>
    <submittedName>
        <fullName evidence="3">Antibiotic biosynthesis monooxygenase</fullName>
    </submittedName>
</protein>
<keyword evidence="4" id="KW-1185">Reference proteome</keyword>
<keyword evidence="3" id="KW-0503">Monooxygenase</keyword>
<dbReference type="GO" id="GO:0004497">
    <property type="term" value="F:monooxygenase activity"/>
    <property type="evidence" value="ECO:0007669"/>
    <property type="project" value="UniProtKB-KW"/>
</dbReference>
<evidence type="ECO:0000313" key="5">
    <source>
        <dbReference type="Proteomes" id="UP000628442"/>
    </source>
</evidence>
<dbReference type="OrthoDB" id="9798157at2"/>
<evidence type="ECO:0000313" key="2">
    <source>
        <dbReference type="EMBL" id="GGY36616.1"/>
    </source>
</evidence>
<dbReference type="Proteomes" id="UP000292307">
    <property type="component" value="Chromosome"/>
</dbReference>
<evidence type="ECO:0000259" key="1">
    <source>
        <dbReference type="Pfam" id="PF03992"/>
    </source>
</evidence>
<accession>A0A411WX32</accession>
<evidence type="ECO:0000313" key="4">
    <source>
        <dbReference type="Proteomes" id="UP000292307"/>
    </source>
</evidence>
<keyword evidence="3" id="KW-0560">Oxidoreductase</keyword>
<name>A0A411WX32_9BURK</name>
<dbReference type="AlphaFoldDB" id="A0A411WX32"/>
<feature type="domain" description="ABM" evidence="1">
    <location>
        <begin position="1"/>
        <end position="72"/>
    </location>
</feature>
<proteinExistence type="predicted"/>
<reference evidence="2" key="3">
    <citation type="submission" date="2022-12" db="EMBL/GenBank/DDBJ databases">
        <authorList>
            <person name="Sun Q."/>
            <person name="Kim S."/>
        </authorList>
    </citation>
    <scope>NUCLEOTIDE SEQUENCE</scope>
    <source>
        <strain evidence="2">KCTC 12343</strain>
    </source>
</reference>
<dbReference type="InterPro" id="IPR011008">
    <property type="entry name" value="Dimeric_a/b-barrel"/>
</dbReference>
<evidence type="ECO:0000313" key="3">
    <source>
        <dbReference type="EMBL" id="QBI01320.1"/>
    </source>
</evidence>
<dbReference type="Pfam" id="PF03992">
    <property type="entry name" value="ABM"/>
    <property type="match status" value="1"/>
</dbReference>
<reference evidence="2" key="1">
    <citation type="journal article" date="2014" name="Int. J. Syst. Evol. Microbiol.">
        <title>Complete genome sequence of Corynebacterium casei LMG S-19264T (=DSM 44701T), isolated from a smear-ripened cheese.</title>
        <authorList>
            <consortium name="US DOE Joint Genome Institute (JGI-PGF)"/>
            <person name="Walter F."/>
            <person name="Albersmeier A."/>
            <person name="Kalinowski J."/>
            <person name="Ruckert C."/>
        </authorList>
    </citation>
    <scope>NUCLEOTIDE SEQUENCE</scope>
    <source>
        <strain evidence="2">KCTC 12343</strain>
    </source>
</reference>
<dbReference type="SUPFAM" id="SSF54909">
    <property type="entry name" value="Dimeric alpha+beta barrel"/>
    <property type="match status" value="1"/>
</dbReference>
<sequence>MIVEYIRYELNKHTTAELLEAYRAAASHLREAPECLGYELSVRDDAPDLCILRITWRSAEAHMSQFRRGPHFPPFLEIIRPFIGEIAEMKHYSMSDVTWTRP</sequence>
<gene>
    <name evidence="3" type="ORF">EYF70_11040</name>
    <name evidence="2" type="ORF">GCM10007387_18690</name>
</gene>
<dbReference type="EMBL" id="CP036401">
    <property type="protein sequence ID" value="QBI01320.1"/>
    <property type="molecule type" value="Genomic_DNA"/>
</dbReference>
<organism evidence="2 5">
    <name type="scientific">Pseudoduganella albidiflava</name>
    <dbReference type="NCBI Taxonomy" id="321983"/>
    <lineage>
        <taxon>Bacteria</taxon>
        <taxon>Pseudomonadati</taxon>
        <taxon>Pseudomonadota</taxon>
        <taxon>Betaproteobacteria</taxon>
        <taxon>Burkholderiales</taxon>
        <taxon>Oxalobacteraceae</taxon>
        <taxon>Telluria group</taxon>
        <taxon>Pseudoduganella</taxon>
    </lineage>
</organism>
<dbReference type="InterPro" id="IPR007138">
    <property type="entry name" value="ABM_dom"/>
</dbReference>
<reference evidence="3 4" key="2">
    <citation type="submission" date="2019-02" db="EMBL/GenBank/DDBJ databases">
        <title>Draft Genome Sequences of Six Type Strains of the Genus Massilia.</title>
        <authorList>
            <person name="Miess H."/>
            <person name="Frediansyhah A."/>
            <person name="Gross H."/>
        </authorList>
    </citation>
    <scope>NUCLEOTIDE SEQUENCE [LARGE SCALE GENOMIC DNA]</scope>
    <source>
        <strain evidence="3 4">DSM 17472</strain>
    </source>
</reference>
<dbReference type="Gene3D" id="3.30.70.100">
    <property type="match status" value="1"/>
</dbReference>